<dbReference type="SUPFAM" id="SSF48008">
    <property type="entry name" value="GntR ligand-binding domain-like"/>
    <property type="match status" value="1"/>
</dbReference>
<protein>
    <submittedName>
        <fullName evidence="5">GntR family transcriptional regulator</fullName>
    </submittedName>
</protein>
<keyword evidence="1" id="KW-0805">Transcription regulation</keyword>
<dbReference type="GO" id="GO:0003700">
    <property type="term" value="F:DNA-binding transcription factor activity"/>
    <property type="evidence" value="ECO:0007669"/>
    <property type="project" value="InterPro"/>
</dbReference>
<dbReference type="Gene3D" id="1.10.10.10">
    <property type="entry name" value="Winged helix-like DNA-binding domain superfamily/Winged helix DNA-binding domain"/>
    <property type="match status" value="1"/>
</dbReference>
<organism evidence="5 6">
    <name type="scientific">Candidatus Nesterenkonia stercoripullorum</name>
    <dbReference type="NCBI Taxonomy" id="2838701"/>
    <lineage>
        <taxon>Bacteria</taxon>
        <taxon>Bacillati</taxon>
        <taxon>Actinomycetota</taxon>
        <taxon>Actinomycetes</taxon>
        <taxon>Micrococcales</taxon>
        <taxon>Micrococcaceae</taxon>
        <taxon>Nesterenkonia</taxon>
    </lineage>
</organism>
<feature type="domain" description="HTH gntR-type" evidence="4">
    <location>
        <begin position="1"/>
        <end position="69"/>
    </location>
</feature>
<dbReference type="Pfam" id="PF00392">
    <property type="entry name" value="GntR"/>
    <property type="match status" value="1"/>
</dbReference>
<dbReference type="EMBL" id="DXGD01000062">
    <property type="protein sequence ID" value="HIW98819.1"/>
    <property type="molecule type" value="Genomic_DNA"/>
</dbReference>
<comment type="caution">
    <text evidence="5">The sequence shown here is derived from an EMBL/GenBank/DDBJ whole genome shotgun (WGS) entry which is preliminary data.</text>
</comment>
<reference evidence="5" key="1">
    <citation type="journal article" date="2021" name="PeerJ">
        <title>Extensive microbial diversity within the chicken gut microbiome revealed by metagenomics and culture.</title>
        <authorList>
            <person name="Gilroy R."/>
            <person name="Ravi A."/>
            <person name="Getino M."/>
            <person name="Pursley I."/>
            <person name="Horton D.L."/>
            <person name="Alikhan N.F."/>
            <person name="Baker D."/>
            <person name="Gharbi K."/>
            <person name="Hall N."/>
            <person name="Watson M."/>
            <person name="Adriaenssens E.M."/>
            <person name="Foster-Nyarko E."/>
            <person name="Jarju S."/>
            <person name="Secka A."/>
            <person name="Antonio M."/>
            <person name="Oren A."/>
            <person name="Chaudhuri R.R."/>
            <person name="La Ragione R."/>
            <person name="Hildebrand F."/>
            <person name="Pallen M.J."/>
        </authorList>
    </citation>
    <scope>NUCLEOTIDE SEQUENCE</scope>
    <source>
        <strain evidence="5">ChiHejej3B27-3195</strain>
    </source>
</reference>
<dbReference type="Gene3D" id="1.20.120.530">
    <property type="entry name" value="GntR ligand-binding domain-like"/>
    <property type="match status" value="1"/>
</dbReference>
<evidence type="ECO:0000256" key="2">
    <source>
        <dbReference type="ARBA" id="ARBA00023125"/>
    </source>
</evidence>
<dbReference type="PANTHER" id="PTHR43537">
    <property type="entry name" value="TRANSCRIPTIONAL REGULATOR, GNTR FAMILY"/>
    <property type="match status" value="1"/>
</dbReference>
<dbReference type="InterPro" id="IPR036388">
    <property type="entry name" value="WH-like_DNA-bd_sf"/>
</dbReference>
<dbReference type="CDD" id="cd07377">
    <property type="entry name" value="WHTH_GntR"/>
    <property type="match status" value="1"/>
</dbReference>
<keyword evidence="3" id="KW-0804">Transcription</keyword>
<evidence type="ECO:0000256" key="1">
    <source>
        <dbReference type="ARBA" id="ARBA00023015"/>
    </source>
</evidence>
<dbReference type="GO" id="GO:0003677">
    <property type="term" value="F:DNA binding"/>
    <property type="evidence" value="ECO:0007669"/>
    <property type="project" value="UniProtKB-KW"/>
</dbReference>
<dbReference type="PANTHER" id="PTHR43537:SF5">
    <property type="entry name" value="UXU OPERON TRANSCRIPTIONAL REGULATOR"/>
    <property type="match status" value="1"/>
</dbReference>
<feature type="non-terminal residue" evidence="5">
    <location>
        <position position="172"/>
    </location>
</feature>
<reference evidence="5" key="2">
    <citation type="submission" date="2021-04" db="EMBL/GenBank/DDBJ databases">
        <authorList>
            <person name="Gilroy R."/>
        </authorList>
    </citation>
    <scope>NUCLEOTIDE SEQUENCE</scope>
    <source>
        <strain evidence="5">ChiHejej3B27-3195</strain>
    </source>
</reference>
<dbReference type="Pfam" id="PF07729">
    <property type="entry name" value="FCD"/>
    <property type="match status" value="1"/>
</dbReference>
<evidence type="ECO:0000259" key="4">
    <source>
        <dbReference type="PROSITE" id="PS50949"/>
    </source>
</evidence>
<dbReference type="SMART" id="SM00345">
    <property type="entry name" value="HTH_GNTR"/>
    <property type="match status" value="1"/>
</dbReference>
<dbReference type="AlphaFoldDB" id="A0A9D1RZV5"/>
<dbReference type="InterPro" id="IPR000524">
    <property type="entry name" value="Tscrpt_reg_HTH_GntR"/>
</dbReference>
<proteinExistence type="predicted"/>
<gene>
    <name evidence="5" type="ORF">H9871_01615</name>
</gene>
<keyword evidence="2" id="KW-0238">DNA-binding</keyword>
<evidence type="ECO:0000256" key="3">
    <source>
        <dbReference type="ARBA" id="ARBA00023163"/>
    </source>
</evidence>
<dbReference type="InterPro" id="IPR036390">
    <property type="entry name" value="WH_DNA-bd_sf"/>
</dbReference>
<dbReference type="Proteomes" id="UP000824151">
    <property type="component" value="Unassembled WGS sequence"/>
</dbReference>
<accession>A0A9D1RZV5</accession>
<name>A0A9D1RZV5_9MICC</name>
<dbReference type="InterPro" id="IPR008920">
    <property type="entry name" value="TF_FadR/GntR_C"/>
</dbReference>
<dbReference type="SUPFAM" id="SSF46785">
    <property type="entry name" value="Winged helix' DNA-binding domain"/>
    <property type="match status" value="1"/>
</dbReference>
<dbReference type="PRINTS" id="PR00035">
    <property type="entry name" value="HTHGNTR"/>
</dbReference>
<evidence type="ECO:0000313" key="5">
    <source>
        <dbReference type="EMBL" id="HIW98819.1"/>
    </source>
</evidence>
<sequence>MNRTAALAEDLRRLIVEGTIAVGEKLPSESQLIAEHGVSRTVVREALGRLQAAGLIYSRRGSGSYALAAPPSAAAPDVSPGDRRGLLEFRVAVESEASALAAVRGEEETLNQLRQTLHAFEAARENPAAALEHDYTFHRGIAEASGNQYILDAITRLGPAMISMPRYRLASG</sequence>
<dbReference type="PROSITE" id="PS50949">
    <property type="entry name" value="HTH_GNTR"/>
    <property type="match status" value="1"/>
</dbReference>
<dbReference type="SMART" id="SM00895">
    <property type="entry name" value="FCD"/>
    <property type="match status" value="1"/>
</dbReference>
<dbReference type="InterPro" id="IPR011711">
    <property type="entry name" value="GntR_C"/>
</dbReference>
<evidence type="ECO:0000313" key="6">
    <source>
        <dbReference type="Proteomes" id="UP000824151"/>
    </source>
</evidence>